<evidence type="ECO:0000256" key="1">
    <source>
        <dbReference type="SAM" id="MobiDB-lite"/>
    </source>
</evidence>
<keyword evidence="2" id="KW-1185">Reference proteome</keyword>
<feature type="compositionally biased region" description="Low complexity" evidence="1">
    <location>
        <begin position="64"/>
        <end position="73"/>
    </location>
</feature>
<feature type="compositionally biased region" description="Low complexity" evidence="1">
    <location>
        <begin position="11"/>
        <end position="25"/>
    </location>
</feature>
<gene>
    <name evidence="3" type="primary">LOC115004939</name>
</gene>
<evidence type="ECO:0000313" key="3">
    <source>
        <dbReference type="RefSeq" id="XP_029282547.1"/>
    </source>
</evidence>
<evidence type="ECO:0000313" key="2">
    <source>
        <dbReference type="Proteomes" id="UP000504630"/>
    </source>
</evidence>
<dbReference type="Proteomes" id="UP000504630">
    <property type="component" value="Unplaced"/>
</dbReference>
<dbReference type="GeneID" id="115004939"/>
<dbReference type="RefSeq" id="XP_029282547.1">
    <property type="nucleotide sequence ID" value="XM_029426687.1"/>
</dbReference>
<dbReference type="InParanoid" id="A0A6J2PBK0"/>
<feature type="region of interest" description="Disordered" evidence="1">
    <location>
        <begin position="1"/>
        <end position="40"/>
    </location>
</feature>
<dbReference type="KEGG" id="cgob:115004939"/>
<reference evidence="3" key="1">
    <citation type="submission" date="2025-08" db="UniProtKB">
        <authorList>
            <consortium name="RefSeq"/>
        </authorList>
    </citation>
    <scope>IDENTIFICATION</scope>
</reference>
<sequence>MGGGQGPPSPLKSSKFPSSASAAAKRIGRSPASTASNIRSSRLASSLSDLYVDVEDASPPPPSAVSLSSSPSHMAPPPLCRYGNGPRSTQHEVNNNGGGPYADSVAPSGRIQDLSPYRVSYSALRGRSGTLLERDPYLLFSLSTSSTRTTDLT</sequence>
<accession>A0A6J2PBK0</accession>
<protein>
    <submittedName>
        <fullName evidence="3">Dual specificity protein phosphatase CDC14AB-like</fullName>
    </submittedName>
</protein>
<organism evidence="2 3">
    <name type="scientific">Cottoperca gobio</name>
    <name type="common">Frogmouth</name>
    <name type="synonym">Aphritis gobio</name>
    <dbReference type="NCBI Taxonomy" id="56716"/>
    <lineage>
        <taxon>Eukaryota</taxon>
        <taxon>Metazoa</taxon>
        <taxon>Chordata</taxon>
        <taxon>Craniata</taxon>
        <taxon>Vertebrata</taxon>
        <taxon>Euteleostomi</taxon>
        <taxon>Actinopterygii</taxon>
        <taxon>Neopterygii</taxon>
        <taxon>Teleostei</taxon>
        <taxon>Neoteleostei</taxon>
        <taxon>Acanthomorphata</taxon>
        <taxon>Eupercaria</taxon>
        <taxon>Perciformes</taxon>
        <taxon>Notothenioidei</taxon>
        <taxon>Bovichtidae</taxon>
        <taxon>Cottoperca</taxon>
    </lineage>
</organism>
<feature type="compositionally biased region" description="Polar residues" evidence="1">
    <location>
        <begin position="86"/>
        <end position="95"/>
    </location>
</feature>
<name>A0A6J2PBK0_COTGO</name>
<dbReference type="AlphaFoldDB" id="A0A6J2PBK0"/>
<proteinExistence type="predicted"/>
<feature type="region of interest" description="Disordered" evidence="1">
    <location>
        <begin position="53"/>
        <end position="109"/>
    </location>
</feature>